<evidence type="ECO:0000256" key="4">
    <source>
        <dbReference type="ARBA" id="ARBA00022723"/>
    </source>
</evidence>
<dbReference type="Gene3D" id="3.40.50.80">
    <property type="entry name" value="Nucleotide-binding domain of ferredoxin-NADP reductase (FNR) module"/>
    <property type="match status" value="1"/>
</dbReference>
<dbReference type="InterPro" id="IPR008333">
    <property type="entry name" value="Cbr1-like_FAD-bd_dom"/>
</dbReference>
<keyword evidence="14" id="KW-1185">Reference proteome</keyword>
<dbReference type="AlphaFoldDB" id="A0A4R6RJY6"/>
<evidence type="ECO:0000259" key="12">
    <source>
        <dbReference type="PROSITE" id="PS51384"/>
    </source>
</evidence>
<keyword evidence="6" id="KW-0560">Oxidoreductase</keyword>
<dbReference type="Pfam" id="PF00970">
    <property type="entry name" value="FAD_binding_6"/>
    <property type="match status" value="1"/>
</dbReference>
<dbReference type="Pfam" id="PF00111">
    <property type="entry name" value="Fer2"/>
    <property type="match status" value="1"/>
</dbReference>
<evidence type="ECO:0000256" key="3">
    <source>
        <dbReference type="ARBA" id="ARBA00022714"/>
    </source>
</evidence>
<accession>A0A4R6RJY6</accession>
<dbReference type="CDD" id="cd06216">
    <property type="entry name" value="FNR_iron_sulfur_binding_2"/>
    <property type="match status" value="1"/>
</dbReference>
<dbReference type="Proteomes" id="UP000294593">
    <property type="component" value="Unassembled WGS sequence"/>
</dbReference>
<evidence type="ECO:0000256" key="6">
    <source>
        <dbReference type="ARBA" id="ARBA00023002"/>
    </source>
</evidence>
<keyword evidence="2" id="KW-0285">Flavoprotein</keyword>
<evidence type="ECO:0000256" key="8">
    <source>
        <dbReference type="ARBA" id="ARBA00023014"/>
    </source>
</evidence>
<dbReference type="GO" id="GO:0051537">
    <property type="term" value="F:2 iron, 2 sulfur cluster binding"/>
    <property type="evidence" value="ECO:0007669"/>
    <property type="project" value="UniProtKB-KW"/>
</dbReference>
<dbReference type="InterPro" id="IPR050415">
    <property type="entry name" value="MRET"/>
</dbReference>
<dbReference type="PANTHER" id="PTHR47354">
    <property type="entry name" value="NADH OXIDOREDUCTASE HCR"/>
    <property type="match status" value="1"/>
</dbReference>
<dbReference type="GO" id="GO:0016491">
    <property type="term" value="F:oxidoreductase activity"/>
    <property type="evidence" value="ECO:0007669"/>
    <property type="project" value="UniProtKB-KW"/>
</dbReference>
<dbReference type="SUPFAM" id="SSF52343">
    <property type="entry name" value="Ferredoxin reductase-like, C-terminal NADP-linked domain"/>
    <property type="match status" value="1"/>
</dbReference>
<dbReference type="InterPro" id="IPR017927">
    <property type="entry name" value="FAD-bd_FR_type"/>
</dbReference>
<dbReference type="PRINTS" id="PR00406">
    <property type="entry name" value="CYTB5RDTASE"/>
</dbReference>
<dbReference type="CDD" id="cd00207">
    <property type="entry name" value="fer2"/>
    <property type="match status" value="1"/>
</dbReference>
<sequence>MTETPTPSLSAAAAKRLSSWLGHLGVSPMAFDDTVGLLNPLLRVHQLQARVVDKLTETPTASTLVLQVGGAFPALKAGQYLMVGITIQGVRHRRAYSPRRLADRPDCIAITVQRQPGGLVSNHINEVLSVGDVIDIEPPAGDFVLPTPVPPAVLLIAGGSGITPCMAMLGELRQHAPATRVTLLYFARSQRDRILAQALTELTQRWTSFTYVPLDSTVHTPASPEDGRTPPILNPQATSTRTLDETLLHDTVPSWTSAATYCCGPAPLMDAARRIWADAGVSRHLHLEAFAAPTPSGDPDARHHVTLHRAGESREFDAAGNLTLLVAGEQAGFQIKHGCRQGICHECTCRLHRGSVQDLGSGQRIDGEGQPIRLCVSTALSDLDLESLN</sequence>
<dbReference type="InterPro" id="IPR001433">
    <property type="entry name" value="OxRdtase_FAD/NAD-bd"/>
</dbReference>
<dbReference type="PROSITE" id="PS51085">
    <property type="entry name" value="2FE2S_FER_2"/>
    <property type="match status" value="1"/>
</dbReference>
<dbReference type="EMBL" id="SNXW01000002">
    <property type="protein sequence ID" value="TDP85956.1"/>
    <property type="molecule type" value="Genomic_DNA"/>
</dbReference>
<evidence type="ECO:0000313" key="14">
    <source>
        <dbReference type="Proteomes" id="UP000294593"/>
    </source>
</evidence>
<comment type="similarity">
    <text evidence="9">In the N-terminal section; belongs to the FAD-binding oxidoreductase type 6 family.</text>
</comment>
<dbReference type="InterPro" id="IPR036010">
    <property type="entry name" value="2Fe-2S_ferredoxin-like_sf"/>
</dbReference>
<proteinExistence type="inferred from homology"/>
<evidence type="ECO:0000256" key="2">
    <source>
        <dbReference type="ARBA" id="ARBA00022630"/>
    </source>
</evidence>
<dbReference type="InterPro" id="IPR001041">
    <property type="entry name" value="2Fe-2S_ferredoxin-type"/>
</dbReference>
<feature type="domain" description="2Fe-2S ferredoxin-type" evidence="11">
    <location>
        <begin position="303"/>
        <end position="389"/>
    </location>
</feature>
<dbReference type="PANTHER" id="PTHR47354:SF6">
    <property type="entry name" value="NADH OXIDOREDUCTASE HCR"/>
    <property type="match status" value="1"/>
</dbReference>
<dbReference type="Gene3D" id="2.40.30.10">
    <property type="entry name" value="Translation factors"/>
    <property type="match status" value="1"/>
</dbReference>
<keyword evidence="3" id="KW-0001">2Fe-2S</keyword>
<organism evidence="13 14">
    <name type="scientific">Aquabacterium commune</name>
    <dbReference type="NCBI Taxonomy" id="70586"/>
    <lineage>
        <taxon>Bacteria</taxon>
        <taxon>Pseudomonadati</taxon>
        <taxon>Pseudomonadota</taxon>
        <taxon>Betaproteobacteria</taxon>
        <taxon>Burkholderiales</taxon>
        <taxon>Aquabacterium</taxon>
    </lineage>
</organism>
<feature type="domain" description="FAD-binding FR-type" evidence="12">
    <location>
        <begin position="44"/>
        <end position="146"/>
    </location>
</feature>
<dbReference type="Gene3D" id="3.10.20.30">
    <property type="match status" value="1"/>
</dbReference>
<keyword evidence="7" id="KW-0408">Iron</keyword>
<gene>
    <name evidence="13" type="ORF">EV672_102306</name>
</gene>
<evidence type="ECO:0000256" key="5">
    <source>
        <dbReference type="ARBA" id="ARBA00022827"/>
    </source>
</evidence>
<dbReference type="RefSeq" id="WP_166643463.1">
    <property type="nucleotide sequence ID" value="NZ_JBASTO010000257.1"/>
</dbReference>
<evidence type="ECO:0000256" key="1">
    <source>
        <dbReference type="ARBA" id="ARBA00001974"/>
    </source>
</evidence>
<keyword evidence="5" id="KW-0274">FAD</keyword>
<dbReference type="PROSITE" id="PS51384">
    <property type="entry name" value="FAD_FR"/>
    <property type="match status" value="1"/>
</dbReference>
<evidence type="ECO:0000256" key="9">
    <source>
        <dbReference type="ARBA" id="ARBA00061434"/>
    </source>
</evidence>
<evidence type="ECO:0000259" key="11">
    <source>
        <dbReference type="PROSITE" id="PS51085"/>
    </source>
</evidence>
<comment type="cofactor">
    <cofactor evidence="1">
        <name>FAD</name>
        <dbReference type="ChEBI" id="CHEBI:57692"/>
    </cofactor>
</comment>
<evidence type="ECO:0000256" key="7">
    <source>
        <dbReference type="ARBA" id="ARBA00023004"/>
    </source>
</evidence>
<dbReference type="Pfam" id="PF00175">
    <property type="entry name" value="NAD_binding_1"/>
    <property type="match status" value="1"/>
</dbReference>
<feature type="region of interest" description="Disordered" evidence="10">
    <location>
        <begin position="218"/>
        <end position="238"/>
    </location>
</feature>
<name>A0A4R6RJY6_9BURK</name>
<dbReference type="SUPFAM" id="SSF54292">
    <property type="entry name" value="2Fe-2S ferredoxin-like"/>
    <property type="match status" value="1"/>
</dbReference>
<dbReference type="SUPFAM" id="SSF63380">
    <property type="entry name" value="Riboflavin synthase domain-like"/>
    <property type="match status" value="1"/>
</dbReference>
<dbReference type="InterPro" id="IPR012675">
    <property type="entry name" value="Beta-grasp_dom_sf"/>
</dbReference>
<comment type="caution">
    <text evidence="13">The sequence shown here is derived from an EMBL/GenBank/DDBJ whole genome shotgun (WGS) entry which is preliminary data.</text>
</comment>
<dbReference type="GO" id="GO:0046872">
    <property type="term" value="F:metal ion binding"/>
    <property type="evidence" value="ECO:0007669"/>
    <property type="project" value="UniProtKB-KW"/>
</dbReference>
<reference evidence="13 14" key="1">
    <citation type="submission" date="2019-03" db="EMBL/GenBank/DDBJ databases">
        <title>Genomic Encyclopedia of Type Strains, Phase IV (KMG-IV): sequencing the most valuable type-strain genomes for metagenomic binning, comparative biology and taxonomic classification.</title>
        <authorList>
            <person name="Goeker M."/>
        </authorList>
    </citation>
    <scope>NUCLEOTIDE SEQUENCE [LARGE SCALE GENOMIC DNA]</scope>
    <source>
        <strain evidence="13 14">DSM 11901</strain>
    </source>
</reference>
<evidence type="ECO:0000313" key="13">
    <source>
        <dbReference type="EMBL" id="TDP85956.1"/>
    </source>
</evidence>
<dbReference type="InterPro" id="IPR017938">
    <property type="entry name" value="Riboflavin_synthase-like_b-brl"/>
</dbReference>
<protein>
    <submittedName>
        <fullName evidence="13">Ferredoxin-NADP reductase</fullName>
    </submittedName>
</protein>
<dbReference type="InterPro" id="IPR039261">
    <property type="entry name" value="FNR_nucleotide-bd"/>
</dbReference>
<evidence type="ECO:0000256" key="10">
    <source>
        <dbReference type="SAM" id="MobiDB-lite"/>
    </source>
</evidence>
<keyword evidence="8" id="KW-0411">Iron-sulfur</keyword>
<keyword evidence="4" id="KW-0479">Metal-binding</keyword>